<dbReference type="InterPro" id="IPR029045">
    <property type="entry name" value="ClpP/crotonase-like_dom_sf"/>
</dbReference>
<evidence type="ECO:0000313" key="4">
    <source>
        <dbReference type="Proteomes" id="UP000020681"/>
    </source>
</evidence>
<reference evidence="3 4" key="1">
    <citation type="submission" date="2014-01" db="EMBL/GenBank/DDBJ databases">
        <authorList>
            <person name="Dobos K."/>
            <person name="Lenaerts A."/>
            <person name="Ordway D."/>
            <person name="DeGroote M.A."/>
            <person name="Parker T."/>
            <person name="Sizemore C."/>
            <person name="Tallon L.J."/>
            <person name="Sadzewicz L.K."/>
            <person name="Sengamalay N."/>
            <person name="Fraser C.M."/>
            <person name="Hine E."/>
            <person name="Shefchek K.A."/>
            <person name="Das S.P."/>
            <person name="Tettelin H."/>
        </authorList>
    </citation>
    <scope>NUCLEOTIDE SEQUENCE [LARGE SCALE GENOMIC DNA]</scope>
    <source>
        <strain evidence="3 4">Harvey</strain>
    </source>
</reference>
<sequence>MRLSNFFDDGTVVLLHERDQSGVLAASGTVNGVRTIAFCTDGTVMGGAMGVEGCAHIVNAYDTAIDEQSPIVGIWHSGGARLAEGVRALHAVGQVFEAMIRASGYVPQVSVVVGFAAGGAAYGPALTDVVVMAPESRVFVTGPTWCAVLPARTSTWPRWAARRLTTRSPGCATSSLTTSSTPTSGPPPGRLVLPAGAFRPQQGRGRRHRHPRAAARVGSAGLRRASDRDRDP</sequence>
<keyword evidence="3" id="KW-0808">Transferase</keyword>
<accession>A0ABN0R2U0</accession>
<dbReference type="Proteomes" id="UP000020681">
    <property type="component" value="Unassembled WGS sequence"/>
</dbReference>
<feature type="region of interest" description="Disordered" evidence="1">
    <location>
        <begin position="167"/>
        <end position="232"/>
    </location>
</feature>
<gene>
    <name evidence="3" type="ORF">I551_2109</name>
</gene>
<dbReference type="InterPro" id="IPR051047">
    <property type="entry name" value="AccD/PCCB"/>
</dbReference>
<organism evidence="3 4">
    <name type="scientific">Mycobacterium ulcerans str. Harvey</name>
    <dbReference type="NCBI Taxonomy" id="1299332"/>
    <lineage>
        <taxon>Bacteria</taxon>
        <taxon>Bacillati</taxon>
        <taxon>Actinomycetota</taxon>
        <taxon>Actinomycetes</taxon>
        <taxon>Mycobacteriales</taxon>
        <taxon>Mycobacteriaceae</taxon>
        <taxon>Mycobacterium</taxon>
        <taxon>Mycobacterium ulcerans group</taxon>
    </lineage>
</organism>
<protein>
    <submittedName>
        <fullName evidence="3">Carboxyl transferase domain protein</fullName>
    </submittedName>
</protein>
<dbReference type="Gene3D" id="3.90.226.10">
    <property type="entry name" value="2-enoyl-CoA Hydratase, Chain A, domain 1"/>
    <property type="match status" value="1"/>
</dbReference>
<feature type="compositionally biased region" description="Basic residues" evidence="1">
    <location>
        <begin position="204"/>
        <end position="213"/>
    </location>
</feature>
<evidence type="ECO:0000259" key="2">
    <source>
        <dbReference type="PROSITE" id="PS50980"/>
    </source>
</evidence>
<dbReference type="PANTHER" id="PTHR43842:SF2">
    <property type="entry name" value="PROPIONYL-COA CARBOXYLASE BETA CHAIN, MITOCHONDRIAL"/>
    <property type="match status" value="1"/>
</dbReference>
<dbReference type="GO" id="GO:0016740">
    <property type="term" value="F:transferase activity"/>
    <property type="evidence" value="ECO:0007669"/>
    <property type="project" value="UniProtKB-KW"/>
</dbReference>
<dbReference type="Pfam" id="PF01039">
    <property type="entry name" value="Carboxyl_trans"/>
    <property type="match status" value="1"/>
</dbReference>
<evidence type="ECO:0000313" key="3">
    <source>
        <dbReference type="EMBL" id="EUA91388.1"/>
    </source>
</evidence>
<dbReference type="PANTHER" id="PTHR43842">
    <property type="entry name" value="PROPIONYL-COA CARBOXYLASE BETA CHAIN"/>
    <property type="match status" value="1"/>
</dbReference>
<dbReference type="InterPro" id="IPR011762">
    <property type="entry name" value="COA_CT_N"/>
</dbReference>
<feature type="domain" description="CoA carboxyltransferase N-terminal" evidence="2">
    <location>
        <begin position="1"/>
        <end position="143"/>
    </location>
</feature>
<evidence type="ECO:0000256" key="1">
    <source>
        <dbReference type="SAM" id="MobiDB-lite"/>
    </source>
</evidence>
<dbReference type="EMBL" id="JAOL01000089">
    <property type="protein sequence ID" value="EUA91388.1"/>
    <property type="molecule type" value="Genomic_DNA"/>
</dbReference>
<name>A0ABN0R2U0_MYCUL</name>
<feature type="compositionally biased region" description="Low complexity" evidence="1">
    <location>
        <begin position="173"/>
        <end position="183"/>
    </location>
</feature>
<dbReference type="PROSITE" id="PS50980">
    <property type="entry name" value="COA_CT_NTER"/>
    <property type="match status" value="1"/>
</dbReference>
<dbReference type="SUPFAM" id="SSF52096">
    <property type="entry name" value="ClpP/crotonase"/>
    <property type="match status" value="1"/>
</dbReference>
<dbReference type="InterPro" id="IPR034733">
    <property type="entry name" value="AcCoA_carboxyl_beta"/>
</dbReference>
<comment type="caution">
    <text evidence="3">The sequence shown here is derived from an EMBL/GenBank/DDBJ whole genome shotgun (WGS) entry which is preliminary data.</text>
</comment>
<proteinExistence type="predicted"/>
<keyword evidence="4" id="KW-1185">Reference proteome</keyword>